<evidence type="ECO:0000256" key="2">
    <source>
        <dbReference type="ARBA" id="ARBA00008445"/>
    </source>
</evidence>
<dbReference type="GO" id="GO:0005886">
    <property type="term" value="C:plasma membrane"/>
    <property type="evidence" value="ECO:0007669"/>
    <property type="project" value="UniProtKB-SubCell"/>
</dbReference>
<evidence type="ECO:0000256" key="10">
    <source>
        <dbReference type="ARBA" id="ARBA00023136"/>
    </source>
</evidence>
<dbReference type="Proteomes" id="UP000028926">
    <property type="component" value="Chromosome"/>
</dbReference>
<proteinExistence type="inferred from homology"/>
<evidence type="ECO:0000256" key="12">
    <source>
        <dbReference type="RuleBase" id="RU365087"/>
    </source>
</evidence>
<evidence type="ECO:0000256" key="9">
    <source>
        <dbReference type="ARBA" id="ARBA00023010"/>
    </source>
</evidence>
<keyword evidence="9 12" id="KW-0811">Translocation</keyword>
<keyword evidence="5 12" id="KW-1003">Cell membrane</keyword>
<dbReference type="OrthoDB" id="7366942at2"/>
<evidence type="ECO:0000256" key="1">
    <source>
        <dbReference type="ARBA" id="ARBA00004651"/>
    </source>
</evidence>
<evidence type="ECO:0000313" key="14">
    <source>
        <dbReference type="Proteomes" id="UP000028926"/>
    </source>
</evidence>
<dbReference type="GO" id="GO:0043952">
    <property type="term" value="P:protein transport by the Sec complex"/>
    <property type="evidence" value="ECO:0007669"/>
    <property type="project" value="TreeGrafter"/>
</dbReference>
<keyword evidence="14" id="KW-1185">Reference proteome</keyword>
<comment type="subcellular location">
    <subcellularLocation>
        <location evidence="1 12">Cell membrane</location>
        <topology evidence="1 12">Multi-pass membrane protein</topology>
    </subcellularLocation>
</comment>
<dbReference type="eggNOG" id="COG1314">
    <property type="taxonomic scope" value="Bacteria"/>
</dbReference>
<organism evidence="13 14">
    <name type="scientific">Candidatus Odyssella acanthamoebae</name>
    <dbReference type="NCBI Taxonomy" id="91604"/>
    <lineage>
        <taxon>Bacteria</taxon>
        <taxon>Pseudomonadati</taxon>
        <taxon>Pseudomonadota</taxon>
        <taxon>Alphaproteobacteria</taxon>
        <taxon>Holosporales</taxon>
        <taxon>Candidatus Paracaedibacteraceae</taxon>
        <taxon>Candidatus Odyssella</taxon>
    </lineage>
</organism>
<sequence length="97" mass="10138">MTILLFIHVIITLTLIGTILMQKSDGSGMGLGGNPTSSMFSARGAANLLTRATAVLATLFFINSLLMAAVSRHQSGTVDKILGEAPAQPTIPEDKPN</sequence>
<dbReference type="EMBL" id="CP008941">
    <property type="protein sequence ID" value="AIK95842.1"/>
    <property type="molecule type" value="Genomic_DNA"/>
</dbReference>
<dbReference type="GO" id="GO:0009306">
    <property type="term" value="P:protein secretion"/>
    <property type="evidence" value="ECO:0007669"/>
    <property type="project" value="UniProtKB-UniRule"/>
</dbReference>
<comment type="function">
    <text evidence="11 12">Involved in protein export. Participates in an early event of protein translocation.</text>
</comment>
<name>A0A077ARL3_9PROT</name>
<dbReference type="PANTHER" id="PTHR34182">
    <property type="entry name" value="PROTEIN-EXPORT MEMBRANE PROTEIN SECG"/>
    <property type="match status" value="1"/>
</dbReference>
<evidence type="ECO:0000256" key="11">
    <source>
        <dbReference type="ARBA" id="ARBA00025182"/>
    </source>
</evidence>
<dbReference type="Pfam" id="PF03840">
    <property type="entry name" value="SecG"/>
    <property type="match status" value="1"/>
</dbReference>
<keyword evidence="6 12" id="KW-0812">Transmembrane</keyword>
<keyword evidence="10 12" id="KW-0472">Membrane</keyword>
<dbReference type="GO" id="GO:0065002">
    <property type="term" value="P:intracellular protein transmembrane transport"/>
    <property type="evidence" value="ECO:0007669"/>
    <property type="project" value="TreeGrafter"/>
</dbReference>
<feature type="transmembrane region" description="Helical" evidence="12">
    <location>
        <begin position="45"/>
        <end position="70"/>
    </location>
</feature>
<keyword evidence="4 12" id="KW-0813">Transport</keyword>
<dbReference type="RefSeq" id="WP_038463417.1">
    <property type="nucleotide sequence ID" value="NZ_CP008941.1"/>
</dbReference>
<evidence type="ECO:0000313" key="13">
    <source>
        <dbReference type="EMBL" id="AIK95842.1"/>
    </source>
</evidence>
<dbReference type="NCBIfam" id="TIGR00810">
    <property type="entry name" value="secG"/>
    <property type="match status" value="1"/>
</dbReference>
<dbReference type="InterPro" id="IPR004692">
    <property type="entry name" value="SecG"/>
</dbReference>
<comment type="caution">
    <text evidence="12">Lacks conserved residue(s) required for the propagation of feature annotation.</text>
</comment>
<dbReference type="GO" id="GO:0015450">
    <property type="term" value="F:protein-transporting ATPase activity"/>
    <property type="evidence" value="ECO:0007669"/>
    <property type="project" value="UniProtKB-UniRule"/>
</dbReference>
<dbReference type="HOGENOM" id="CLU_094156_5_2_5"/>
<reference evidence="13 14" key="1">
    <citation type="submission" date="2014-07" db="EMBL/GenBank/DDBJ databases">
        <title>Comparative genomic insights into amoeba endosymbionts belonging to the families of Holosporaceae and Candidatus Midichloriaceae within Rickettsiales.</title>
        <authorList>
            <person name="Wang Z."/>
            <person name="Wu M."/>
        </authorList>
    </citation>
    <scope>NUCLEOTIDE SEQUENCE [LARGE SCALE GENOMIC DNA]</scope>
    <source>
        <strain evidence="13">PRA3</strain>
    </source>
</reference>
<accession>A0A077ARL3</accession>
<keyword evidence="8 12" id="KW-1133">Transmembrane helix</keyword>
<dbReference type="AlphaFoldDB" id="A0A077ARL3"/>
<dbReference type="PRINTS" id="PR01651">
    <property type="entry name" value="SECGEXPORT"/>
</dbReference>
<comment type="similarity">
    <text evidence="2 12">Belongs to the SecG family.</text>
</comment>
<dbReference type="KEGG" id="paca:ID47_02465"/>
<evidence type="ECO:0000256" key="7">
    <source>
        <dbReference type="ARBA" id="ARBA00022927"/>
    </source>
</evidence>
<evidence type="ECO:0000256" key="8">
    <source>
        <dbReference type="ARBA" id="ARBA00022989"/>
    </source>
</evidence>
<evidence type="ECO:0000256" key="3">
    <source>
        <dbReference type="ARBA" id="ARBA00017876"/>
    </source>
</evidence>
<evidence type="ECO:0000256" key="6">
    <source>
        <dbReference type="ARBA" id="ARBA00022692"/>
    </source>
</evidence>
<protein>
    <recommendedName>
        <fullName evidence="3 12">Protein-export membrane protein SecG</fullName>
    </recommendedName>
</protein>
<keyword evidence="7 12" id="KW-0653">Protein transport</keyword>
<gene>
    <name evidence="13" type="ORF">ID47_02465</name>
</gene>
<dbReference type="STRING" id="91604.ID47_02465"/>
<evidence type="ECO:0000256" key="5">
    <source>
        <dbReference type="ARBA" id="ARBA00022475"/>
    </source>
</evidence>
<evidence type="ECO:0000256" key="4">
    <source>
        <dbReference type="ARBA" id="ARBA00022448"/>
    </source>
</evidence>
<dbReference type="PANTHER" id="PTHR34182:SF1">
    <property type="entry name" value="PROTEIN-EXPORT MEMBRANE PROTEIN SECG"/>
    <property type="match status" value="1"/>
</dbReference>